<dbReference type="InterPro" id="IPR038584">
    <property type="entry name" value="Ribosomal_bL33_sf"/>
</dbReference>
<feature type="region of interest" description="Disordered" evidence="6">
    <location>
        <begin position="1"/>
        <end position="24"/>
    </location>
</feature>
<dbReference type="EMBL" id="CP011126">
    <property type="protein sequence ID" value="AKQ33877.1"/>
    <property type="molecule type" value="Genomic_DNA"/>
</dbReference>
<dbReference type="InterPro" id="IPR011332">
    <property type="entry name" value="Ribosomal_zn-bd"/>
</dbReference>
<evidence type="ECO:0000256" key="4">
    <source>
        <dbReference type="ARBA" id="ARBA00035176"/>
    </source>
</evidence>
<evidence type="ECO:0000256" key="2">
    <source>
        <dbReference type="ARBA" id="ARBA00022980"/>
    </source>
</evidence>
<dbReference type="Gene3D" id="2.20.28.120">
    <property type="entry name" value="Ribosomal protein L33"/>
    <property type="match status" value="1"/>
</dbReference>
<dbReference type="SUPFAM" id="SSF57829">
    <property type="entry name" value="Zn-binding ribosomal proteins"/>
    <property type="match status" value="1"/>
</dbReference>
<reference evidence="7 8" key="1">
    <citation type="journal article" date="2015" name="Genome Biol. Evol.">
        <title>Distinctive Genome Reduction Rates Revealed by Genomic Analyses of Two Coxiella-Like Endosymbionts in Ticks.</title>
        <authorList>
            <person name="Gottlieb Y."/>
            <person name="Lalzar I."/>
            <person name="Klasson L."/>
        </authorList>
    </citation>
    <scope>NUCLEOTIDE SEQUENCE [LARGE SCALE GENOMIC DNA]</scope>
    <source>
        <strain evidence="7 8">CRt</strain>
    </source>
</reference>
<evidence type="ECO:0000256" key="3">
    <source>
        <dbReference type="ARBA" id="ARBA00023274"/>
    </source>
</evidence>
<dbReference type="RefSeq" id="WP_048875538.1">
    <property type="nucleotide sequence ID" value="NZ_CP011126.1"/>
</dbReference>
<protein>
    <recommendedName>
        <fullName evidence="4">Large ribosomal subunit protein bL33</fullName>
    </recommendedName>
    <alternativeName>
        <fullName evidence="5">50S ribosomal protein L33</fullName>
    </alternativeName>
</protein>
<accession>A0ABN4HQ79</accession>
<evidence type="ECO:0000256" key="6">
    <source>
        <dbReference type="SAM" id="MobiDB-lite"/>
    </source>
</evidence>
<evidence type="ECO:0000256" key="1">
    <source>
        <dbReference type="ARBA" id="ARBA00007596"/>
    </source>
</evidence>
<keyword evidence="3" id="KW-0687">Ribonucleoprotein</keyword>
<gene>
    <name evidence="7" type="primary">rpmG</name>
    <name evidence="7" type="ORF">CleRT_13100</name>
</gene>
<dbReference type="GO" id="GO:0005840">
    <property type="term" value="C:ribosome"/>
    <property type="evidence" value="ECO:0007669"/>
    <property type="project" value="UniProtKB-KW"/>
</dbReference>
<proteinExistence type="inferred from homology"/>
<keyword evidence="2 7" id="KW-0689">Ribosomal protein</keyword>
<dbReference type="NCBIfam" id="TIGR01023">
    <property type="entry name" value="rpmG_bact"/>
    <property type="match status" value="1"/>
</dbReference>
<evidence type="ECO:0000313" key="8">
    <source>
        <dbReference type="Proteomes" id="UP000063965"/>
    </source>
</evidence>
<organism evidence="7 8">
    <name type="scientific">Candidatus Coxiella mudrowiae</name>
    <dbReference type="NCBI Taxonomy" id="2054173"/>
    <lineage>
        <taxon>Bacteria</taxon>
        <taxon>Pseudomonadati</taxon>
        <taxon>Pseudomonadota</taxon>
        <taxon>Gammaproteobacteria</taxon>
        <taxon>Legionellales</taxon>
        <taxon>Coxiellaceae</taxon>
        <taxon>Coxiella</taxon>
    </lineage>
</organism>
<sequence>MAVSPREKIMLQSTGKTKAGKPTNIYYTTTKNKRNTERKLSIKKFDPRAWNPKTGKCGMHIAFKEKKIPK</sequence>
<comment type="similarity">
    <text evidence="1">Belongs to the bacterial ribosomal protein bL33 family.</text>
</comment>
<dbReference type="InterPro" id="IPR001705">
    <property type="entry name" value="Ribosomal_bL33"/>
</dbReference>
<evidence type="ECO:0000256" key="5">
    <source>
        <dbReference type="ARBA" id="ARBA00035488"/>
    </source>
</evidence>
<evidence type="ECO:0000313" key="7">
    <source>
        <dbReference type="EMBL" id="AKQ33877.1"/>
    </source>
</evidence>
<name>A0ABN4HQ79_9COXI</name>
<dbReference type="Pfam" id="PF00471">
    <property type="entry name" value="Ribosomal_L33"/>
    <property type="match status" value="1"/>
</dbReference>
<keyword evidence="8" id="KW-1185">Reference proteome</keyword>
<dbReference type="Proteomes" id="UP000063965">
    <property type="component" value="Chromosome"/>
</dbReference>